<dbReference type="Proteomes" id="UP000726136">
    <property type="component" value="Unassembled WGS sequence"/>
</dbReference>
<dbReference type="EMBL" id="RDPI01000734">
    <property type="protein sequence ID" value="MBF4376350.1"/>
    <property type="molecule type" value="Genomic_DNA"/>
</dbReference>
<gene>
    <name evidence="1" type="ORF">EAY07_21425</name>
    <name evidence="2" type="ORF">EAY46_25550</name>
</gene>
<dbReference type="RefSeq" id="WP_115339300.1">
    <property type="nucleotide sequence ID" value="NZ_RDOW01001784.1"/>
</dbReference>
<dbReference type="AlphaFoldDB" id="A0A378MK93"/>
<reference evidence="3 4" key="1">
    <citation type="journal article" date="2021" name="PeerJ">
        <title>Analysis of 44 Vibrio anguillarum genomes reveals high genetic diversity.</title>
        <authorList>
            <person name="Hansen M.J."/>
            <person name="Dalsgaard I."/>
        </authorList>
    </citation>
    <scope>NUCLEOTIDE SEQUENCE [LARGE SCALE GENOMIC DNA]</scope>
    <source>
        <strain evidence="2 4">040915-1/1B</strain>
        <strain evidence="1 3">17-16730-2A</strain>
    </source>
</reference>
<evidence type="ECO:0000313" key="2">
    <source>
        <dbReference type="EMBL" id="MBF4376350.1"/>
    </source>
</evidence>
<sequence>MKHALTIEEFATEYSLNAATVRTNVTRKPDSLPKVLRIGRSVRFLRTEIEKWEKNLLEAA</sequence>
<evidence type="ECO:0000313" key="4">
    <source>
        <dbReference type="Proteomes" id="UP000726136"/>
    </source>
</evidence>
<accession>A0A378MK93</accession>
<organism evidence="1 3">
    <name type="scientific">Vibrio anguillarum</name>
    <name type="common">Listonella anguillarum</name>
    <dbReference type="NCBI Taxonomy" id="55601"/>
    <lineage>
        <taxon>Bacteria</taxon>
        <taxon>Pseudomonadati</taxon>
        <taxon>Pseudomonadota</taxon>
        <taxon>Gammaproteobacteria</taxon>
        <taxon>Vibrionales</taxon>
        <taxon>Vibrionaceae</taxon>
        <taxon>Vibrio</taxon>
    </lineage>
</organism>
<evidence type="ECO:0000313" key="1">
    <source>
        <dbReference type="EMBL" id="MBF4274518.1"/>
    </source>
</evidence>
<dbReference type="Proteomes" id="UP000722957">
    <property type="component" value="Unassembled WGS sequence"/>
</dbReference>
<dbReference type="EMBL" id="RDOM01000339">
    <property type="protein sequence ID" value="MBF4274518.1"/>
    <property type="molecule type" value="Genomic_DNA"/>
</dbReference>
<name>A0A378MK93_VIBAN</name>
<keyword evidence="4" id="KW-1185">Reference proteome</keyword>
<proteinExistence type="predicted"/>
<comment type="caution">
    <text evidence="1">The sequence shown here is derived from an EMBL/GenBank/DDBJ whole genome shotgun (WGS) entry which is preliminary data.</text>
</comment>
<protein>
    <submittedName>
        <fullName evidence="1">Helix-turn-helix domain-containing protein</fullName>
    </submittedName>
</protein>
<evidence type="ECO:0000313" key="3">
    <source>
        <dbReference type="Proteomes" id="UP000722957"/>
    </source>
</evidence>